<dbReference type="Gene3D" id="3.30.40.10">
    <property type="entry name" value="Zinc/RING finger domain, C3HC4 (zinc finger)"/>
    <property type="match status" value="2"/>
</dbReference>
<dbReference type="PROSITE" id="PS50089">
    <property type="entry name" value="ZF_RING_2"/>
    <property type="match status" value="1"/>
</dbReference>
<feature type="region of interest" description="Disordered" evidence="5">
    <location>
        <begin position="432"/>
        <end position="458"/>
    </location>
</feature>
<feature type="compositionally biased region" description="Low complexity" evidence="5">
    <location>
        <begin position="434"/>
        <end position="454"/>
    </location>
</feature>
<evidence type="ECO:0000256" key="4">
    <source>
        <dbReference type="PROSITE-ProRule" id="PRU00175"/>
    </source>
</evidence>
<evidence type="ECO:0000256" key="5">
    <source>
        <dbReference type="SAM" id="MobiDB-lite"/>
    </source>
</evidence>
<evidence type="ECO:0000256" key="3">
    <source>
        <dbReference type="ARBA" id="ARBA00022833"/>
    </source>
</evidence>
<evidence type="ECO:0000259" key="7">
    <source>
        <dbReference type="PROSITE" id="PS50089"/>
    </source>
</evidence>
<dbReference type="OrthoDB" id="8062037at2759"/>
<feature type="compositionally biased region" description="Polar residues" evidence="5">
    <location>
        <begin position="325"/>
        <end position="337"/>
    </location>
</feature>
<dbReference type="InterPro" id="IPR019786">
    <property type="entry name" value="Zinc_finger_PHD-type_CS"/>
</dbReference>
<gene>
    <name evidence="8" type="ORF">EPUL_000207</name>
</gene>
<dbReference type="GO" id="GO:0008270">
    <property type="term" value="F:zinc ion binding"/>
    <property type="evidence" value="ECO:0007669"/>
    <property type="project" value="UniProtKB-KW"/>
</dbReference>
<evidence type="ECO:0000313" key="8">
    <source>
        <dbReference type="EMBL" id="POS88169.1"/>
    </source>
</evidence>
<dbReference type="PROSITE" id="PS50016">
    <property type="entry name" value="ZF_PHD_2"/>
    <property type="match status" value="1"/>
</dbReference>
<dbReference type="Pfam" id="PF00628">
    <property type="entry name" value="PHD"/>
    <property type="match status" value="1"/>
</dbReference>
<dbReference type="InterPro" id="IPR013083">
    <property type="entry name" value="Znf_RING/FYVE/PHD"/>
</dbReference>
<keyword evidence="3" id="KW-0862">Zinc</keyword>
<name>A0A2S4Q1J8_9PEZI</name>
<dbReference type="SMART" id="SM00184">
    <property type="entry name" value="RING"/>
    <property type="match status" value="2"/>
</dbReference>
<protein>
    <recommendedName>
        <fullName evidence="10">PHD-type domain-containing protein</fullName>
    </recommendedName>
</protein>
<dbReference type="InterPro" id="IPR001841">
    <property type="entry name" value="Znf_RING"/>
</dbReference>
<evidence type="ECO:0008006" key="10">
    <source>
        <dbReference type="Google" id="ProtNLM"/>
    </source>
</evidence>
<dbReference type="PROSITE" id="PS01359">
    <property type="entry name" value="ZF_PHD_1"/>
    <property type="match status" value="1"/>
</dbReference>
<dbReference type="InterPro" id="IPR047157">
    <property type="entry name" value="PHRF1/Atg35"/>
</dbReference>
<dbReference type="AlphaFoldDB" id="A0A2S4Q1J8"/>
<dbReference type="Pfam" id="PF13639">
    <property type="entry name" value="zf-RING_2"/>
    <property type="match status" value="1"/>
</dbReference>
<evidence type="ECO:0000313" key="9">
    <source>
        <dbReference type="Proteomes" id="UP000237438"/>
    </source>
</evidence>
<evidence type="ECO:0000256" key="2">
    <source>
        <dbReference type="ARBA" id="ARBA00022771"/>
    </source>
</evidence>
<reference evidence="8 9" key="1">
    <citation type="submission" date="2017-10" db="EMBL/GenBank/DDBJ databases">
        <title>Development of genomic resources for the powdery mildew, Erysiphe pulchra.</title>
        <authorList>
            <person name="Wadl P.A."/>
            <person name="Mack B.M."/>
            <person name="Moore G."/>
            <person name="Beltz S.B."/>
        </authorList>
    </citation>
    <scope>NUCLEOTIDE SEQUENCE [LARGE SCALE GENOMIC DNA]</scope>
    <source>
        <strain evidence="8">Cflorida</strain>
    </source>
</reference>
<keyword evidence="1" id="KW-0479">Metal-binding</keyword>
<evidence type="ECO:0000256" key="1">
    <source>
        <dbReference type="ARBA" id="ARBA00022723"/>
    </source>
</evidence>
<dbReference type="SMART" id="SM00249">
    <property type="entry name" value="PHD"/>
    <property type="match status" value="1"/>
</dbReference>
<dbReference type="InterPro" id="IPR019787">
    <property type="entry name" value="Znf_PHD-finger"/>
</dbReference>
<organism evidence="8 9">
    <name type="scientific">Erysiphe pulchra</name>
    <dbReference type="NCBI Taxonomy" id="225359"/>
    <lineage>
        <taxon>Eukaryota</taxon>
        <taxon>Fungi</taxon>
        <taxon>Dikarya</taxon>
        <taxon>Ascomycota</taxon>
        <taxon>Pezizomycotina</taxon>
        <taxon>Leotiomycetes</taxon>
        <taxon>Erysiphales</taxon>
        <taxon>Erysiphaceae</taxon>
        <taxon>Erysiphe</taxon>
    </lineage>
</organism>
<evidence type="ECO:0000259" key="6">
    <source>
        <dbReference type="PROSITE" id="PS50016"/>
    </source>
</evidence>
<keyword evidence="9" id="KW-1185">Reference proteome</keyword>
<feature type="domain" description="RING-type" evidence="7">
    <location>
        <begin position="44"/>
        <end position="81"/>
    </location>
</feature>
<dbReference type="PANTHER" id="PTHR12618">
    <property type="entry name" value="PHD AND RING FINGER DOMAIN-CONTAINING PROTEIN 1"/>
    <property type="match status" value="1"/>
</dbReference>
<dbReference type="Proteomes" id="UP000237438">
    <property type="component" value="Unassembled WGS sequence"/>
</dbReference>
<dbReference type="InterPro" id="IPR001965">
    <property type="entry name" value="Znf_PHD"/>
</dbReference>
<keyword evidence="2 4" id="KW-0863">Zinc-finger</keyword>
<dbReference type="PANTHER" id="PTHR12618:SF20">
    <property type="entry name" value="PHD AND RING FINGER DOMAIN-CONTAINING PROTEIN 1"/>
    <property type="match status" value="1"/>
</dbReference>
<dbReference type="InterPro" id="IPR011011">
    <property type="entry name" value="Znf_FYVE_PHD"/>
</dbReference>
<dbReference type="SUPFAM" id="SSF57903">
    <property type="entry name" value="FYVE/PHD zinc finger"/>
    <property type="match status" value="1"/>
</dbReference>
<dbReference type="SUPFAM" id="SSF57850">
    <property type="entry name" value="RING/U-box"/>
    <property type="match status" value="1"/>
</dbReference>
<sequence length="608" mass="68001">MEDLDQECIICTLSLDVVPNSDQFDAKGEVLAGCTKLPEQSHPCKINDLKAVAVIKPCNHFLHNHCLQEWSQISNTCPLCRQSFNLVEVLDTVNGAIISSYTVKDKKQEATVNLPIWVHEENEEDEGDPCPICNESRNPEVLILCDSCDANYHTYCVGLDDVPLGNWFCMECADIGVYSTASREISTLSPVQQMRMLRSSRTYAARRRARHHLRNDGWLGPWNQIGHRIHGATGLDIDFSEDEETTSWRRLNQNSDLDENQRNIWRLRLNIARRQNVNWATSSLLPRAPTPVESVEESKAWGDFEIAKDIDITSPTSKKRKSRVTTDSLSASTIAESSKSEPQRKLKRPRTRRFLDRSQSSSSSSIDVPISHEYHTVKAARPPDPTSEDANDEPSFLTSLLREVNTASGLNDARSMLPMAVNLPTRNSSPYADLSSPILSPASSSHSNSRAGSRATPSQVLCRSISPLPLTSRIEPTFSSVECPFNKMQGATSEQTLNKITEQDVKLQLPLETISPVKENSIPNLSPGRATLSSETKRDISQIVKSALEPYWRSAEITKEQYGCINRDVSRKLYETLADDNLDEQEKYRCKMIATAQVAIALKSLVSK</sequence>
<feature type="domain" description="PHD-type" evidence="6">
    <location>
        <begin position="127"/>
        <end position="175"/>
    </location>
</feature>
<proteinExistence type="predicted"/>
<dbReference type="EMBL" id="PEDP01000024">
    <property type="protein sequence ID" value="POS88169.1"/>
    <property type="molecule type" value="Genomic_DNA"/>
</dbReference>
<comment type="caution">
    <text evidence="8">The sequence shown here is derived from an EMBL/GenBank/DDBJ whole genome shotgun (WGS) entry which is preliminary data.</text>
</comment>
<accession>A0A2S4Q1J8</accession>
<feature type="region of interest" description="Disordered" evidence="5">
    <location>
        <begin position="315"/>
        <end position="394"/>
    </location>
</feature>